<accession>A0A838L6W8</accession>
<dbReference type="RefSeq" id="WP_160366564.1">
    <property type="nucleotide sequence ID" value="NZ_JACEIB010000007.1"/>
</dbReference>
<evidence type="ECO:0000313" key="1">
    <source>
        <dbReference type="EMBL" id="MBA2934787.1"/>
    </source>
</evidence>
<gene>
    <name evidence="1" type="ORF">HZF05_11835</name>
</gene>
<proteinExistence type="predicted"/>
<keyword evidence="2" id="KW-1185">Reference proteome</keyword>
<sequence length="161" mass="17727">MGRSFGGAAMIAACLAWRAGAEVPAPRPPVAILRPPPIVVPPPESDTNFWGRRPDRQIAINMGESVFPSIDGEKPMVRFEWPFEFAAGFLRLPSGRFETGFWSCALVSIQGAKPVWYLVLIRNGAIRINLRGMNASDDYPSQTCRQGVERGLLIAITRENS</sequence>
<dbReference type="EMBL" id="JACEIB010000007">
    <property type="protein sequence ID" value="MBA2934787.1"/>
    <property type="molecule type" value="Genomic_DNA"/>
</dbReference>
<dbReference type="Proteomes" id="UP000570166">
    <property type="component" value="Unassembled WGS sequence"/>
</dbReference>
<dbReference type="AlphaFoldDB" id="A0A838L6W8"/>
<comment type="caution">
    <text evidence="1">The sequence shown here is derived from an EMBL/GenBank/DDBJ whole genome shotgun (WGS) entry which is preliminary data.</text>
</comment>
<protein>
    <submittedName>
        <fullName evidence="1">Uncharacterized protein</fullName>
    </submittedName>
</protein>
<name>A0A838L6W8_9SPHN</name>
<organism evidence="1 2">
    <name type="scientific">Sphingomonas chungangi</name>
    <dbReference type="NCBI Taxonomy" id="2683589"/>
    <lineage>
        <taxon>Bacteria</taxon>
        <taxon>Pseudomonadati</taxon>
        <taxon>Pseudomonadota</taxon>
        <taxon>Alphaproteobacteria</taxon>
        <taxon>Sphingomonadales</taxon>
        <taxon>Sphingomonadaceae</taxon>
        <taxon>Sphingomonas</taxon>
    </lineage>
</organism>
<reference evidence="1 2" key="1">
    <citation type="submission" date="2020-07" db="EMBL/GenBank/DDBJ databases">
        <authorList>
            <person name="Sun Q."/>
        </authorList>
    </citation>
    <scope>NUCLEOTIDE SEQUENCE [LARGE SCALE GENOMIC DNA]</scope>
    <source>
        <strain evidence="1 2">CGMCC 1.13654</strain>
    </source>
</reference>
<evidence type="ECO:0000313" key="2">
    <source>
        <dbReference type="Proteomes" id="UP000570166"/>
    </source>
</evidence>